<dbReference type="InterPro" id="IPR048469">
    <property type="entry name" value="YchJ-like_M"/>
</dbReference>
<dbReference type="InterPro" id="IPR032710">
    <property type="entry name" value="NTF2-like_dom_sf"/>
</dbReference>
<dbReference type="AlphaFoldDB" id="A0A7Y4A1Q2"/>
<dbReference type="PANTHER" id="PTHR33747:SF1">
    <property type="entry name" value="ADENYLATE CYCLASE-ASSOCIATED CAP C-TERMINAL DOMAIN-CONTAINING PROTEIN"/>
    <property type="match status" value="1"/>
</dbReference>
<dbReference type="NCBIfam" id="NF002486">
    <property type="entry name" value="PRK01752.1"/>
    <property type="match status" value="1"/>
</dbReference>
<accession>A0A7Y4A1Q2</accession>
<evidence type="ECO:0000313" key="2">
    <source>
        <dbReference type="EMBL" id="NOH72863.1"/>
    </source>
</evidence>
<evidence type="ECO:0000313" key="3">
    <source>
        <dbReference type="Proteomes" id="UP000565719"/>
    </source>
</evidence>
<dbReference type="Pfam" id="PF17775">
    <property type="entry name" value="YchJ_M-like"/>
    <property type="match status" value="1"/>
</dbReference>
<dbReference type="PANTHER" id="PTHR33747">
    <property type="entry name" value="UPF0225 PROTEIN SCO1677"/>
    <property type="match status" value="1"/>
</dbReference>
<organism evidence="2 3">
    <name type="scientific">Vibrio pectenicida</name>
    <dbReference type="NCBI Taxonomy" id="62763"/>
    <lineage>
        <taxon>Bacteria</taxon>
        <taxon>Pseudomonadati</taxon>
        <taxon>Pseudomonadota</taxon>
        <taxon>Gammaproteobacteria</taxon>
        <taxon>Vibrionales</taxon>
        <taxon>Vibrionaceae</taxon>
        <taxon>Vibrio</taxon>
    </lineage>
</organism>
<dbReference type="InterPro" id="IPR004027">
    <property type="entry name" value="SEC_C_motif"/>
</dbReference>
<dbReference type="NCBIfam" id="NF002592">
    <property type="entry name" value="PRK02250.1"/>
    <property type="match status" value="1"/>
</dbReference>
<dbReference type="SUPFAM" id="SSF54427">
    <property type="entry name" value="NTF2-like"/>
    <property type="match status" value="1"/>
</dbReference>
<proteinExistence type="predicted"/>
<dbReference type="EMBL" id="VTXC01000053">
    <property type="protein sequence ID" value="NOH72863.1"/>
    <property type="molecule type" value="Genomic_DNA"/>
</dbReference>
<dbReference type="SUPFAM" id="SSF103642">
    <property type="entry name" value="Sec-C motif"/>
    <property type="match status" value="1"/>
</dbReference>
<protein>
    <submittedName>
        <fullName evidence="2">YchJ family protein</fullName>
    </submittedName>
</protein>
<gene>
    <name evidence="2" type="ORF">F0225_16155</name>
</gene>
<reference evidence="2 3" key="1">
    <citation type="submission" date="2019-09" db="EMBL/GenBank/DDBJ databases">
        <title>Draft genome sequencing and comparative genomics of hatchery-associated Vibrios.</title>
        <authorList>
            <person name="Kehlet-Delgado H."/>
            <person name="Mueller R.S."/>
        </authorList>
    </citation>
    <scope>NUCLEOTIDE SEQUENCE [LARGE SCALE GENOMIC DNA]</scope>
    <source>
        <strain evidence="2 3">99-46-Y</strain>
    </source>
</reference>
<dbReference type="Proteomes" id="UP000565719">
    <property type="component" value="Unassembled WGS sequence"/>
</dbReference>
<feature type="domain" description="YchJ-like middle NTF2-like" evidence="1">
    <location>
        <begin position="28"/>
        <end position="125"/>
    </location>
</feature>
<name>A0A7Y4A1Q2_9VIBR</name>
<dbReference type="Pfam" id="PF02810">
    <property type="entry name" value="SEC-C"/>
    <property type="match status" value="1"/>
</dbReference>
<evidence type="ECO:0000259" key="1">
    <source>
        <dbReference type="Pfam" id="PF17775"/>
    </source>
</evidence>
<dbReference type="RefSeq" id="WP_171361928.1">
    <property type="nucleotide sequence ID" value="NZ_AP024889.1"/>
</dbReference>
<sequence length="160" mass="18299">MQPCPCGTNKSYNDCCKPVHNDHSKAKTPEQLMRSRYSAHVKALVNYIIKTYHPSCNAEMQKEAIQQSIESDWNQLEVINAEDGTNKQEGFVTFKAYYTEQGIQYCLEERSRFIREDGLWYYIDGTFPDNGSESNPKNTKLGRNEPCVCGSGKKYKKCCG</sequence>
<comment type="caution">
    <text evidence="2">The sequence shown here is derived from an EMBL/GenBank/DDBJ whole genome shotgun (WGS) entry which is preliminary data.</text>
</comment>
<dbReference type="Gene3D" id="3.10.450.50">
    <property type="match status" value="1"/>
</dbReference>
<dbReference type="NCBIfam" id="NF002449">
    <property type="entry name" value="PRK01617.1"/>
    <property type="match status" value="1"/>
</dbReference>